<organism evidence="3">
    <name type="scientific">Leptosphaeria maculans (strain JN3 / isolate v23.1.3 / race Av1-4-5-6-7-8)</name>
    <name type="common">Blackleg fungus</name>
    <name type="synonym">Phoma lingam</name>
    <dbReference type="NCBI Taxonomy" id="985895"/>
    <lineage>
        <taxon>Eukaryota</taxon>
        <taxon>Fungi</taxon>
        <taxon>Dikarya</taxon>
        <taxon>Ascomycota</taxon>
        <taxon>Pezizomycotina</taxon>
        <taxon>Dothideomycetes</taxon>
        <taxon>Pleosporomycetidae</taxon>
        <taxon>Pleosporales</taxon>
        <taxon>Pleosporineae</taxon>
        <taxon>Leptosphaeriaceae</taxon>
        <taxon>Plenodomus</taxon>
        <taxon>Plenodomus lingam/Leptosphaeria maculans species complex</taxon>
    </lineage>
</organism>
<evidence type="ECO:0000256" key="1">
    <source>
        <dbReference type="SAM" id="MobiDB-lite"/>
    </source>
</evidence>
<protein>
    <submittedName>
        <fullName evidence="2">Predicted protein</fullName>
    </submittedName>
</protein>
<dbReference type="VEuPathDB" id="FungiDB:LEMA_P039580.1"/>
<evidence type="ECO:0000313" key="3">
    <source>
        <dbReference type="Proteomes" id="UP000002668"/>
    </source>
</evidence>
<keyword evidence="3" id="KW-1185">Reference proteome</keyword>
<dbReference type="EMBL" id="FP929105">
    <property type="protein sequence ID" value="CBX93057.1"/>
    <property type="molecule type" value="Genomic_DNA"/>
</dbReference>
<feature type="region of interest" description="Disordered" evidence="1">
    <location>
        <begin position="210"/>
        <end position="236"/>
    </location>
</feature>
<dbReference type="Proteomes" id="UP000002668">
    <property type="component" value="Genome"/>
</dbReference>
<dbReference type="HOGENOM" id="CLU_1077954_0_0_1"/>
<dbReference type="AlphaFoldDB" id="E4ZNJ8"/>
<reference evidence="3" key="1">
    <citation type="journal article" date="2011" name="Nat. Commun.">
        <title>Effector diversification within compartments of the Leptosphaeria maculans genome affected by Repeat-Induced Point mutations.</title>
        <authorList>
            <person name="Rouxel T."/>
            <person name="Grandaubert J."/>
            <person name="Hane J.K."/>
            <person name="Hoede C."/>
            <person name="van de Wouw A.P."/>
            <person name="Couloux A."/>
            <person name="Dominguez V."/>
            <person name="Anthouard V."/>
            <person name="Bally P."/>
            <person name="Bourras S."/>
            <person name="Cozijnsen A.J."/>
            <person name="Ciuffetti L.M."/>
            <person name="Degrave A."/>
            <person name="Dilmaghani A."/>
            <person name="Duret L."/>
            <person name="Fudal I."/>
            <person name="Goodwin S.B."/>
            <person name="Gout L."/>
            <person name="Glaser N."/>
            <person name="Linglin J."/>
            <person name="Kema G.H.J."/>
            <person name="Lapalu N."/>
            <person name="Lawrence C.B."/>
            <person name="May K."/>
            <person name="Meyer M."/>
            <person name="Ollivier B."/>
            <person name="Poulain J."/>
            <person name="Schoch C.L."/>
            <person name="Simon A."/>
            <person name="Spatafora J.W."/>
            <person name="Stachowiak A."/>
            <person name="Turgeon B.G."/>
            <person name="Tyler B.M."/>
            <person name="Vincent D."/>
            <person name="Weissenbach J."/>
            <person name="Amselem J."/>
            <person name="Quesneville H."/>
            <person name="Oliver R.P."/>
            <person name="Wincker P."/>
            <person name="Balesdent M.-H."/>
            <person name="Howlett B.J."/>
        </authorList>
    </citation>
    <scope>NUCLEOTIDE SEQUENCE [LARGE SCALE GENOMIC DNA]</scope>
    <source>
        <strain evidence="3">JN3 / isolate v23.1.3 / race Av1-4-5-6-7-8</strain>
    </source>
</reference>
<name>E4ZNJ8_LEPMJ</name>
<proteinExistence type="predicted"/>
<feature type="compositionally biased region" description="Polar residues" evidence="1">
    <location>
        <begin position="221"/>
        <end position="235"/>
    </location>
</feature>
<dbReference type="InParanoid" id="E4ZNJ8"/>
<gene>
    <name evidence="2" type="ORF">LEMA_P039580.1</name>
</gene>
<sequence length="258" mass="29010">MAPENDLLVSYDLALSLSYKYVIYKYPTRASLALSRSGNDDSILGTPVTFLVTRHASTPLVSGKSTVYLQSPCSWWSRLINYNQDRIARGGHKVEQDYAWPALVMLWDNIWSANWGKHSRIKVSGERILSGLHFNSQSVLIGKDPSASDHVTATAQERVPPNLQWQHSQRLMLILVYLEIVRSHLRSHVGRDTPKNLATRSIDLTATLPLPRDLTAPPLPDSQSPGGTRPTQIHVQSPWLISRPNRACLDRTMGREKQ</sequence>
<evidence type="ECO:0000313" key="2">
    <source>
        <dbReference type="EMBL" id="CBX93057.1"/>
    </source>
</evidence>
<accession>E4ZNJ8</accession>